<keyword evidence="1" id="KW-1133">Transmembrane helix</keyword>
<evidence type="ECO:0000313" key="2">
    <source>
        <dbReference type="EMBL" id="KAA1097839.1"/>
    </source>
</evidence>
<comment type="caution">
    <text evidence="2">The sequence shown here is derived from an EMBL/GenBank/DDBJ whole genome shotgun (WGS) entry which is preliminary data.</text>
</comment>
<dbReference type="Proteomes" id="UP000324748">
    <property type="component" value="Unassembled WGS sequence"/>
</dbReference>
<dbReference type="AlphaFoldDB" id="A0A5B0PDC1"/>
<protein>
    <submittedName>
        <fullName evidence="2">Uncharacterized protein</fullName>
    </submittedName>
</protein>
<name>A0A5B0PDC1_PUCGR</name>
<evidence type="ECO:0000313" key="3">
    <source>
        <dbReference type="Proteomes" id="UP000324748"/>
    </source>
</evidence>
<accession>A0A5B0PDC1</accession>
<gene>
    <name evidence="2" type="ORF">PGT21_021622</name>
</gene>
<keyword evidence="1" id="KW-0812">Transmembrane</keyword>
<feature type="transmembrane region" description="Helical" evidence="1">
    <location>
        <begin position="30"/>
        <end position="48"/>
    </location>
</feature>
<feature type="transmembrane region" description="Helical" evidence="1">
    <location>
        <begin position="398"/>
        <end position="422"/>
    </location>
</feature>
<proteinExistence type="predicted"/>
<dbReference type="EMBL" id="VSWC01000066">
    <property type="protein sequence ID" value="KAA1097839.1"/>
    <property type="molecule type" value="Genomic_DNA"/>
</dbReference>
<sequence>MKTMQLPRFLSFLDEYPVTKKYDKREMGPLILMVSVMVFAVLLVFNVFTQGKVEKSEPFLSARFLDNFMLDGGEHVTCQPALLKVDDNFFMVIPPNENEATKISVDHLQIATRSNMSFKWTLVEVGDQPNVGSRKVTTGFFYRGETTNCTANIVKSTYQFQDANNQYIFCGSCFIGNSTLKAKFCNSLNGVSDDLFRRSTSHFWWSAEGLYRGFDTFHPQLPIPLYTLPLSAFPPNYSELQEDYYRNYKPIISPRDITEVGTWLGGVSLMPATQLSNYDVGFPPQPLPPPQGKIFIDNSTQPSNFFDVFNNTYETICHEQFCSFFRVVVNGIGPILPFGSHAKTLEKVPEALLLMFNRTLSFNFRIMDLAADDLQGKEIGATYLCTKTKKVWLPALKVVSVTLGSSAGVFLAIFSYVIVAFARQYDNRKENQKVDQSA</sequence>
<evidence type="ECO:0000256" key="1">
    <source>
        <dbReference type="SAM" id="Phobius"/>
    </source>
</evidence>
<dbReference type="OrthoDB" id="2502487at2759"/>
<keyword evidence="3" id="KW-1185">Reference proteome</keyword>
<reference evidence="2 3" key="1">
    <citation type="submission" date="2019-05" db="EMBL/GenBank/DDBJ databases">
        <title>Emergence of the Ug99 lineage of the wheat stem rust pathogen through somatic hybridization.</title>
        <authorList>
            <person name="Li F."/>
            <person name="Upadhyaya N.M."/>
            <person name="Sperschneider J."/>
            <person name="Matny O."/>
            <person name="Nguyen-Phuc H."/>
            <person name="Mago R."/>
            <person name="Raley C."/>
            <person name="Miller M.E."/>
            <person name="Silverstein K.A.T."/>
            <person name="Henningsen E."/>
            <person name="Hirsch C.D."/>
            <person name="Visser B."/>
            <person name="Pretorius Z.A."/>
            <person name="Steffenson B.J."/>
            <person name="Schwessinger B."/>
            <person name="Dodds P.N."/>
            <person name="Figueroa M."/>
        </authorList>
    </citation>
    <scope>NUCLEOTIDE SEQUENCE [LARGE SCALE GENOMIC DNA]</scope>
    <source>
        <strain evidence="2">21-0</strain>
    </source>
</reference>
<organism evidence="2 3">
    <name type="scientific">Puccinia graminis f. sp. tritici</name>
    <dbReference type="NCBI Taxonomy" id="56615"/>
    <lineage>
        <taxon>Eukaryota</taxon>
        <taxon>Fungi</taxon>
        <taxon>Dikarya</taxon>
        <taxon>Basidiomycota</taxon>
        <taxon>Pucciniomycotina</taxon>
        <taxon>Pucciniomycetes</taxon>
        <taxon>Pucciniales</taxon>
        <taxon>Pucciniaceae</taxon>
        <taxon>Puccinia</taxon>
    </lineage>
</organism>
<keyword evidence="1" id="KW-0472">Membrane</keyword>